<evidence type="ECO:0000256" key="1">
    <source>
        <dbReference type="ARBA" id="ARBA00022490"/>
    </source>
</evidence>
<organism evidence="10 11">
    <name type="scientific">Macrococcus hajekii</name>
    <dbReference type="NCBI Taxonomy" id="198482"/>
    <lineage>
        <taxon>Bacteria</taxon>
        <taxon>Bacillati</taxon>
        <taxon>Bacillota</taxon>
        <taxon>Bacilli</taxon>
        <taxon>Bacillales</taxon>
        <taxon>Staphylococcaceae</taxon>
        <taxon>Macrococcus</taxon>
    </lineage>
</organism>
<dbReference type="GO" id="GO:0003924">
    <property type="term" value="F:GTPase activity"/>
    <property type="evidence" value="ECO:0007669"/>
    <property type="project" value="UniProtKB-UniRule"/>
</dbReference>
<dbReference type="PANTHER" id="PTHR10229:SF0">
    <property type="entry name" value="GTP-BINDING PROTEIN 6-RELATED"/>
    <property type="match status" value="1"/>
</dbReference>
<dbReference type="Gene3D" id="3.40.50.300">
    <property type="entry name" value="P-loop containing nucleotide triphosphate hydrolases"/>
    <property type="match status" value="1"/>
</dbReference>
<dbReference type="AlphaFoldDB" id="A0A4R6BNV8"/>
<dbReference type="Pfam" id="PF16360">
    <property type="entry name" value="GTP-bdg_M"/>
    <property type="match status" value="1"/>
</dbReference>
<dbReference type="GO" id="GO:0005737">
    <property type="term" value="C:cytoplasm"/>
    <property type="evidence" value="ECO:0007669"/>
    <property type="project" value="UniProtKB-SubCell"/>
</dbReference>
<comment type="cofactor">
    <cofactor evidence="8">
        <name>Mg(2+)</name>
        <dbReference type="ChEBI" id="CHEBI:18420"/>
    </cofactor>
</comment>
<feature type="binding site" evidence="7">
    <location>
        <begin position="209"/>
        <end position="216"/>
    </location>
    <ligand>
        <name>GTP</name>
        <dbReference type="ChEBI" id="CHEBI:37565"/>
    </ligand>
</feature>
<comment type="similarity">
    <text evidence="6">Belongs to the TRAFAC class OBG-HflX-like GTPase superfamily. HflX GTPase family.</text>
</comment>
<dbReference type="InterPro" id="IPR027417">
    <property type="entry name" value="P-loop_NTPase"/>
</dbReference>
<evidence type="ECO:0000256" key="4">
    <source>
        <dbReference type="ARBA" id="ARBA00022842"/>
    </source>
</evidence>
<dbReference type="Pfam" id="PF13167">
    <property type="entry name" value="GTP-bdg_N"/>
    <property type="match status" value="1"/>
</dbReference>
<dbReference type="InterPro" id="IPR025121">
    <property type="entry name" value="GTPase_HflX_N"/>
</dbReference>
<feature type="binding site" evidence="7">
    <location>
        <begin position="342"/>
        <end position="344"/>
    </location>
    <ligand>
        <name>GTP</name>
        <dbReference type="ChEBI" id="CHEBI:37565"/>
    </ligand>
</feature>
<dbReference type="FunFam" id="3.40.50.11060:FF:000001">
    <property type="entry name" value="GTPase HflX"/>
    <property type="match status" value="1"/>
</dbReference>
<dbReference type="NCBIfam" id="TIGR03156">
    <property type="entry name" value="GTP_HflX"/>
    <property type="match status" value="1"/>
</dbReference>
<dbReference type="PROSITE" id="PS51705">
    <property type="entry name" value="G_HFLX"/>
    <property type="match status" value="1"/>
</dbReference>
<evidence type="ECO:0000256" key="6">
    <source>
        <dbReference type="HAMAP-Rule" id="MF_00900"/>
    </source>
</evidence>
<feature type="binding site" evidence="7">
    <location>
        <begin position="322"/>
        <end position="325"/>
    </location>
    <ligand>
        <name>GTP</name>
        <dbReference type="ChEBI" id="CHEBI:37565"/>
    </ligand>
</feature>
<dbReference type="GO" id="GO:0046872">
    <property type="term" value="F:metal ion binding"/>
    <property type="evidence" value="ECO:0007669"/>
    <property type="project" value="UniProtKB-KW"/>
</dbReference>
<keyword evidence="4 8" id="KW-0460">Magnesium</keyword>
<dbReference type="InterPro" id="IPR006073">
    <property type="entry name" value="GTP-bd"/>
</dbReference>
<evidence type="ECO:0000313" key="10">
    <source>
        <dbReference type="EMBL" id="TDM03569.1"/>
    </source>
</evidence>
<evidence type="ECO:0000256" key="8">
    <source>
        <dbReference type="PIRSR" id="PIRSR006809-2"/>
    </source>
</evidence>
<keyword evidence="11" id="KW-1185">Reference proteome</keyword>
<dbReference type="EMBL" id="SCWE01000001">
    <property type="protein sequence ID" value="TDM03569.1"/>
    <property type="molecule type" value="Genomic_DNA"/>
</dbReference>
<feature type="domain" description="Hflx-type G" evidence="9">
    <location>
        <begin position="203"/>
        <end position="364"/>
    </location>
</feature>
<dbReference type="InterPro" id="IPR032305">
    <property type="entry name" value="GTP-bd_M"/>
</dbReference>
<feature type="binding site" evidence="8">
    <location>
        <position position="216"/>
    </location>
    <ligand>
        <name>Mg(2+)</name>
        <dbReference type="ChEBI" id="CHEBI:18420"/>
    </ligand>
</feature>
<dbReference type="Proteomes" id="UP000295328">
    <property type="component" value="Unassembled WGS sequence"/>
</dbReference>
<feature type="binding site" evidence="7">
    <location>
        <begin position="234"/>
        <end position="238"/>
    </location>
    <ligand>
        <name>GTP</name>
        <dbReference type="ChEBI" id="CHEBI:37565"/>
    </ligand>
</feature>
<dbReference type="InterPro" id="IPR042108">
    <property type="entry name" value="GTPase_HflX_N_sf"/>
</dbReference>
<sequence length="425" mass="48323">MNETKKEQERVIILSVQVKSGDKFEFTESLSEIVSLCETAGLEVVETFVQPRDRADTKTYLGKGRIEEIVELKDREDIEFDVVIVNDELTTSQSKHLAEICGEKVIDRTQLILDIFAQRARSREGQLQVELAQNEYLLPRLAGHGISLSRLGGGIGTRGPGETKLETNRRHIRSRIHDIKGQLDEIKKHRSRYRENRKRNQVFQVALVGYTNAGKSSWFNQLTDSETYEENLLFATLDPKSKMLSINDGFQVLLSDTVGFIQHLPTHLVEAFSSTLEEAKYADVLIHVVDRSHPNYKGHIETVNELLKSLDMADIPVLTLLNKKDLVEKDLIEETFDTRYVSSRHPDDIKEVKAALSAFIKSLLVHYELSVSSDDGKTISQLKHETLVESVDFDETNEIYTVNGYASEDSGLVHRTAEKREKHDE</sequence>
<dbReference type="InterPro" id="IPR030394">
    <property type="entry name" value="G_HFLX_dom"/>
</dbReference>
<dbReference type="CDD" id="cd01878">
    <property type="entry name" value="HflX"/>
    <property type="match status" value="1"/>
</dbReference>
<keyword evidence="3 6" id="KW-0547">Nucleotide-binding</keyword>
<dbReference type="InterPro" id="IPR016496">
    <property type="entry name" value="GTPase_HflX"/>
</dbReference>
<evidence type="ECO:0000256" key="3">
    <source>
        <dbReference type="ARBA" id="ARBA00022741"/>
    </source>
</evidence>
<dbReference type="PIRSF" id="PIRSF006809">
    <property type="entry name" value="GTP-binding_hflX_prd"/>
    <property type="match status" value="1"/>
</dbReference>
<evidence type="ECO:0000256" key="7">
    <source>
        <dbReference type="PIRSR" id="PIRSR006809-1"/>
    </source>
</evidence>
<dbReference type="PRINTS" id="PR00326">
    <property type="entry name" value="GTP1OBG"/>
</dbReference>
<dbReference type="OrthoDB" id="9812272at2"/>
<comment type="subcellular location">
    <subcellularLocation>
        <location evidence="6">Cytoplasm</location>
    </subcellularLocation>
    <text evidence="6">May associate with membranes.</text>
</comment>
<evidence type="ECO:0000259" key="9">
    <source>
        <dbReference type="PROSITE" id="PS51705"/>
    </source>
</evidence>
<feature type="binding site" evidence="8">
    <location>
        <position position="236"/>
    </location>
    <ligand>
        <name>Mg(2+)</name>
        <dbReference type="ChEBI" id="CHEBI:18420"/>
    </ligand>
</feature>
<proteinExistence type="inferred from homology"/>
<gene>
    <name evidence="6 10" type="primary">hflX</name>
    <name evidence="10" type="ORF">ERX37_03240</name>
</gene>
<comment type="caution">
    <text evidence="10">The sequence shown here is derived from an EMBL/GenBank/DDBJ whole genome shotgun (WGS) entry which is preliminary data.</text>
</comment>
<feature type="binding site" evidence="7">
    <location>
        <begin position="256"/>
        <end position="259"/>
    </location>
    <ligand>
        <name>GTP</name>
        <dbReference type="ChEBI" id="CHEBI:37565"/>
    </ligand>
</feature>
<accession>A0A4R6BNV8</accession>
<evidence type="ECO:0000256" key="5">
    <source>
        <dbReference type="ARBA" id="ARBA00023134"/>
    </source>
</evidence>
<dbReference type="GO" id="GO:0005525">
    <property type="term" value="F:GTP binding"/>
    <property type="evidence" value="ECO:0007669"/>
    <property type="project" value="UniProtKB-UniRule"/>
</dbReference>
<dbReference type="SUPFAM" id="SSF52540">
    <property type="entry name" value="P-loop containing nucleoside triphosphate hydrolases"/>
    <property type="match status" value="1"/>
</dbReference>
<dbReference type="HAMAP" id="MF_00900">
    <property type="entry name" value="GTPase_HflX"/>
    <property type="match status" value="1"/>
</dbReference>
<keyword evidence="2 8" id="KW-0479">Metal-binding</keyword>
<protein>
    <recommendedName>
        <fullName evidence="6">GTPase HflX</fullName>
    </recommendedName>
    <alternativeName>
        <fullName evidence="6">GTP-binding protein HflX</fullName>
    </alternativeName>
</protein>
<keyword evidence="5 6" id="KW-0342">GTP-binding</keyword>
<keyword evidence="1 6" id="KW-0963">Cytoplasm</keyword>
<evidence type="ECO:0000313" key="11">
    <source>
        <dbReference type="Proteomes" id="UP000295328"/>
    </source>
</evidence>
<dbReference type="Gene3D" id="3.40.50.11060">
    <property type="entry name" value="GTPase HflX, N-terminal domain"/>
    <property type="match status" value="1"/>
</dbReference>
<reference evidence="10 11" key="1">
    <citation type="submission" date="2019-01" db="EMBL/GenBank/DDBJ databases">
        <title>Draft genome sequences of the type strains of six Macrococcus species.</title>
        <authorList>
            <person name="Mazhar S."/>
            <person name="Altermann E."/>
            <person name="Hill C."/>
            <person name="Mcauliffe O."/>
        </authorList>
    </citation>
    <scope>NUCLEOTIDE SEQUENCE [LARGE SCALE GENOMIC DNA]</scope>
    <source>
        <strain evidence="10 11">CCM4809</strain>
    </source>
</reference>
<dbReference type="GO" id="GO:0043022">
    <property type="term" value="F:ribosome binding"/>
    <property type="evidence" value="ECO:0007669"/>
    <property type="project" value="TreeGrafter"/>
</dbReference>
<dbReference type="Gene3D" id="6.10.250.2860">
    <property type="match status" value="1"/>
</dbReference>
<comment type="subunit">
    <text evidence="6">Monomer. Associates with the 50S ribosomal subunit.</text>
</comment>
<comment type="function">
    <text evidence="6">GTPase that associates with the 50S ribosomal subunit and may have a role during protein synthesis or ribosome biogenesis.</text>
</comment>
<name>A0A4R6BNV8_9STAP</name>
<evidence type="ECO:0000256" key="2">
    <source>
        <dbReference type="ARBA" id="ARBA00022723"/>
    </source>
</evidence>
<dbReference type="PANTHER" id="PTHR10229">
    <property type="entry name" value="GTP-BINDING PROTEIN HFLX"/>
    <property type="match status" value="1"/>
</dbReference>
<dbReference type="Pfam" id="PF01926">
    <property type="entry name" value="MMR_HSR1"/>
    <property type="match status" value="1"/>
</dbReference>